<comment type="catalytic activity">
    <reaction evidence="4">
        <text>a 5,6-dihydrouridine in mRNA + NAD(+) = a uridine in mRNA + NADH + H(+)</text>
        <dbReference type="Rhea" id="RHEA:69851"/>
        <dbReference type="Rhea" id="RHEA-COMP:14658"/>
        <dbReference type="Rhea" id="RHEA-COMP:17789"/>
        <dbReference type="ChEBI" id="CHEBI:15378"/>
        <dbReference type="ChEBI" id="CHEBI:57540"/>
        <dbReference type="ChEBI" id="CHEBI:57945"/>
        <dbReference type="ChEBI" id="CHEBI:65315"/>
        <dbReference type="ChEBI" id="CHEBI:74443"/>
    </reaction>
    <physiologicalReaction direction="right-to-left" evidence="4">
        <dbReference type="Rhea" id="RHEA:69853"/>
    </physiologicalReaction>
</comment>
<name>A0A9P1CNW8_9DINO</name>
<dbReference type="EMBL" id="CAMXCT010001855">
    <property type="protein sequence ID" value="CAI3993626.1"/>
    <property type="molecule type" value="Genomic_DNA"/>
</dbReference>
<protein>
    <recommendedName>
        <fullName evidence="2">tRNA-dihydrouridine(47) synthase [NAD(P)(+)]</fullName>
        <ecNumber evidence="2">1.3.1.89</ecNumber>
    </recommendedName>
</protein>
<dbReference type="Gene3D" id="3.20.20.70">
    <property type="entry name" value="Aldolase class I"/>
    <property type="match status" value="1"/>
</dbReference>
<evidence type="ECO:0000313" key="9">
    <source>
        <dbReference type="EMBL" id="CAL1147001.1"/>
    </source>
</evidence>
<dbReference type="Proteomes" id="UP001152797">
    <property type="component" value="Unassembled WGS sequence"/>
</dbReference>
<dbReference type="Pfam" id="PF01207">
    <property type="entry name" value="Dus"/>
    <property type="match status" value="1"/>
</dbReference>
<dbReference type="AlphaFoldDB" id="A0A9P1CNW8"/>
<reference evidence="9" key="2">
    <citation type="submission" date="2024-04" db="EMBL/GenBank/DDBJ databases">
        <authorList>
            <person name="Chen Y."/>
            <person name="Shah S."/>
            <person name="Dougan E. K."/>
            <person name="Thang M."/>
            <person name="Chan C."/>
        </authorList>
    </citation>
    <scope>NUCLEOTIDE SEQUENCE [LARGE SCALE GENOMIC DNA]</scope>
</reference>
<dbReference type="PANTHER" id="PTHR45846">
    <property type="entry name" value="TRNA-DIHYDROURIDINE(47) SYNTHASE [NAD(P)(+)]-LIKE"/>
    <property type="match status" value="1"/>
</dbReference>
<evidence type="ECO:0000256" key="5">
    <source>
        <dbReference type="ARBA" id="ARBA00049447"/>
    </source>
</evidence>
<dbReference type="EMBL" id="CAMXCT020001855">
    <property type="protein sequence ID" value="CAL1147001.1"/>
    <property type="molecule type" value="Genomic_DNA"/>
</dbReference>
<dbReference type="OrthoDB" id="272303at2759"/>
<comment type="similarity">
    <text evidence="1">Belongs to the Dus family. Dus3 subfamily.</text>
</comment>
<evidence type="ECO:0000313" key="10">
    <source>
        <dbReference type="Proteomes" id="UP001152797"/>
    </source>
</evidence>
<comment type="catalytic activity">
    <reaction evidence="6">
        <text>5,6-dihydrouridine(47) in tRNA + NADP(+) = uridine(47) in tRNA + NADPH + H(+)</text>
        <dbReference type="Rhea" id="RHEA:53360"/>
        <dbReference type="Rhea" id="RHEA-COMP:13539"/>
        <dbReference type="Rhea" id="RHEA-COMP:13540"/>
        <dbReference type="ChEBI" id="CHEBI:15378"/>
        <dbReference type="ChEBI" id="CHEBI:57783"/>
        <dbReference type="ChEBI" id="CHEBI:58349"/>
        <dbReference type="ChEBI" id="CHEBI:65315"/>
        <dbReference type="ChEBI" id="CHEBI:74443"/>
        <dbReference type="EC" id="1.3.1.89"/>
    </reaction>
    <physiologicalReaction direction="right-to-left" evidence="6">
        <dbReference type="Rhea" id="RHEA:53362"/>
    </physiologicalReaction>
</comment>
<accession>A0A9P1CNW8</accession>
<comment type="catalytic activity">
    <reaction evidence="5">
        <text>a 5,6-dihydrouridine in mRNA + NADP(+) = a uridine in mRNA + NADPH + H(+)</text>
        <dbReference type="Rhea" id="RHEA:69855"/>
        <dbReference type="Rhea" id="RHEA-COMP:14658"/>
        <dbReference type="Rhea" id="RHEA-COMP:17789"/>
        <dbReference type="ChEBI" id="CHEBI:15378"/>
        <dbReference type="ChEBI" id="CHEBI:57783"/>
        <dbReference type="ChEBI" id="CHEBI:58349"/>
        <dbReference type="ChEBI" id="CHEBI:65315"/>
        <dbReference type="ChEBI" id="CHEBI:74443"/>
    </reaction>
    <physiologicalReaction direction="right-to-left" evidence="5">
        <dbReference type="Rhea" id="RHEA:69857"/>
    </physiologicalReaction>
</comment>
<dbReference type="InterPro" id="IPR035587">
    <property type="entry name" value="DUS-like_FMN-bd"/>
</dbReference>
<evidence type="ECO:0000256" key="3">
    <source>
        <dbReference type="ARBA" id="ARBA00048266"/>
    </source>
</evidence>
<dbReference type="EMBL" id="CAMXCT030001855">
    <property type="protein sequence ID" value="CAL4780938.1"/>
    <property type="molecule type" value="Genomic_DNA"/>
</dbReference>
<sequence>MLAPAPQKFWKVETPHCRQRPGSQASPSTSRVSRVSRVSWFCALSLCARCAFRKRDKSEKSSTRVRSNSINSTMSILNEAWQLGGWKLRGRVVLAPMEQVTDCAFRRLCFELGASFTWTEMVRAASLLKRNNSTTSRIDTLDPSTPTAVQLMVSSPSELRRALQLLEERAQSDKLFWARGIHGIDLNFGCPSPHIINDGLGPAMLSRPQVLRQLFDTLADWRAKQKVLPIGAIGAKMRLGLNEDEEEREVYLRAIQSAKGRLDYVCLHPRHARDESKIPARWEHIRKAKEVAGHRLAIIGNGDVFSRRDAARMIRETGCDAVMVARGATKTVGAIFDPSWDDTDLTVQRAEEIEGRLNDLSEKFGVRPKIADYHKESFRRVRARGSRQAVRLLWEEMNWFLIREHRTLEKDFDKPLTDQERSECIMRFFDEKVCIQLCSLSPEMEHEYRGHQGVQEILPFLAQLAQGKQDVHMPCEEAEANPMQLVVGLANGCNVMILCTERNQIRRLNIWCSSCPFPLQVPTGEILQSMELAAG</sequence>
<keyword evidence="10" id="KW-1185">Reference proteome</keyword>
<evidence type="ECO:0000256" key="2">
    <source>
        <dbReference type="ARBA" id="ARBA00012376"/>
    </source>
</evidence>
<evidence type="ECO:0000256" key="6">
    <source>
        <dbReference type="ARBA" id="ARBA00049513"/>
    </source>
</evidence>
<dbReference type="GO" id="GO:0003723">
    <property type="term" value="F:RNA binding"/>
    <property type="evidence" value="ECO:0007669"/>
    <property type="project" value="TreeGrafter"/>
</dbReference>
<dbReference type="GO" id="GO:0102265">
    <property type="term" value="F:tRNA-dihydrouridine47 synthase activity"/>
    <property type="evidence" value="ECO:0007669"/>
    <property type="project" value="UniProtKB-EC"/>
</dbReference>
<evidence type="ECO:0000259" key="7">
    <source>
        <dbReference type="Pfam" id="PF01207"/>
    </source>
</evidence>
<dbReference type="SUPFAM" id="SSF51395">
    <property type="entry name" value="FMN-linked oxidoreductases"/>
    <property type="match status" value="1"/>
</dbReference>
<feature type="domain" description="DUS-like FMN-binding" evidence="7">
    <location>
        <begin position="94"/>
        <end position="330"/>
    </location>
</feature>
<proteinExistence type="inferred from homology"/>
<evidence type="ECO:0000256" key="1">
    <source>
        <dbReference type="ARBA" id="ARBA00005451"/>
    </source>
</evidence>
<dbReference type="EC" id="1.3.1.89" evidence="2"/>
<gene>
    <name evidence="8" type="ORF">C1SCF055_LOCUS20354</name>
</gene>
<dbReference type="CDD" id="cd02801">
    <property type="entry name" value="DUS_like_FMN"/>
    <property type="match status" value="1"/>
</dbReference>
<dbReference type="InterPro" id="IPR013785">
    <property type="entry name" value="Aldolase_TIM"/>
</dbReference>
<dbReference type="PANTHER" id="PTHR45846:SF1">
    <property type="entry name" value="TRNA-DIHYDROURIDINE(47) SYNTHASE [NAD(P)(+)]-LIKE"/>
    <property type="match status" value="1"/>
</dbReference>
<comment type="catalytic activity">
    <reaction evidence="3">
        <text>5,6-dihydrouridine(47) in tRNA + NAD(+) = uridine(47) in tRNA + NADH + H(+)</text>
        <dbReference type="Rhea" id="RHEA:53364"/>
        <dbReference type="Rhea" id="RHEA-COMP:13539"/>
        <dbReference type="Rhea" id="RHEA-COMP:13540"/>
        <dbReference type="ChEBI" id="CHEBI:15378"/>
        <dbReference type="ChEBI" id="CHEBI:57540"/>
        <dbReference type="ChEBI" id="CHEBI:57945"/>
        <dbReference type="ChEBI" id="CHEBI:65315"/>
        <dbReference type="ChEBI" id="CHEBI:74443"/>
        <dbReference type="EC" id="1.3.1.89"/>
    </reaction>
    <physiologicalReaction direction="right-to-left" evidence="3">
        <dbReference type="Rhea" id="RHEA:53366"/>
    </physiologicalReaction>
</comment>
<comment type="caution">
    <text evidence="8">The sequence shown here is derived from an EMBL/GenBank/DDBJ whole genome shotgun (WGS) entry which is preliminary data.</text>
</comment>
<reference evidence="8" key="1">
    <citation type="submission" date="2022-10" db="EMBL/GenBank/DDBJ databases">
        <authorList>
            <person name="Chen Y."/>
            <person name="Dougan E. K."/>
            <person name="Chan C."/>
            <person name="Rhodes N."/>
            <person name="Thang M."/>
        </authorList>
    </citation>
    <scope>NUCLEOTIDE SEQUENCE</scope>
</reference>
<organism evidence="8">
    <name type="scientific">Cladocopium goreaui</name>
    <dbReference type="NCBI Taxonomy" id="2562237"/>
    <lineage>
        <taxon>Eukaryota</taxon>
        <taxon>Sar</taxon>
        <taxon>Alveolata</taxon>
        <taxon>Dinophyceae</taxon>
        <taxon>Suessiales</taxon>
        <taxon>Symbiodiniaceae</taxon>
        <taxon>Cladocopium</taxon>
    </lineage>
</organism>
<evidence type="ECO:0000313" key="8">
    <source>
        <dbReference type="EMBL" id="CAI3993626.1"/>
    </source>
</evidence>
<evidence type="ECO:0000256" key="4">
    <source>
        <dbReference type="ARBA" id="ARBA00048342"/>
    </source>
</evidence>